<dbReference type="NCBIfam" id="TIGR04145">
    <property type="entry name" value="Firmicu_CTERM"/>
    <property type="match status" value="2"/>
</dbReference>
<keyword evidence="2" id="KW-0812">Transmembrane</keyword>
<sequence length="438" mass="46052">MKKINKLIILGMLALGVTGGAVVNQSVNAKASTSVTIDGKMSDWDSANLTEGYNGYTALASQGKYVDVYVKMKNGQVPGYGDYNFKIDGKTYYVWSSNIPSSVSSGSVKSFTLTGGKWNDGTQYGTVGTGYVTNDGHHNYAEFQVDLTKLGLTSTASGKEITMANPNIGSDSATTTAGTITDSTSTSSASSSSAASSSSTASSSTSSSTATSSTSTTSSSAAVSSNGVVSDKSESASKASSTTNNDANNDNDNLNITIDGKFNDWKNVSLTEGYNGYTAMVSDGKYVYVYVYVKMKYGQVPGYGDYNFDISGQNYYVWSGDMPSSQSDGAVKAVSFTGGKWNEGSQYGTVGNGYVAQDGSHSIAEFKVDLSKFNLSTMTGQTITMYNPNIGDKKVTVAGGSTGPYLISGVGVVIVAWGYFKLRKRHQLKPTDTPKIQK</sequence>
<dbReference type="AlphaFoldDB" id="F6IXA3"/>
<feature type="transmembrane region" description="Helical" evidence="2">
    <location>
        <begin position="403"/>
        <end position="420"/>
    </location>
</feature>
<evidence type="ECO:0000256" key="3">
    <source>
        <dbReference type="SAM" id="SignalP"/>
    </source>
</evidence>
<keyword evidence="2" id="KW-1133">Transmembrane helix</keyword>
<accession>F6IXA3</accession>
<keyword evidence="2" id="KW-0472">Membrane</keyword>
<feature type="compositionally biased region" description="Low complexity" evidence="1">
    <location>
        <begin position="236"/>
        <end position="253"/>
    </location>
</feature>
<feature type="chain" id="PRO_5038870851" evidence="3">
    <location>
        <begin position="24"/>
        <end position="438"/>
    </location>
</feature>
<proteinExistence type="predicted"/>
<feature type="region of interest" description="Disordered" evidence="1">
    <location>
        <begin position="163"/>
        <end position="254"/>
    </location>
</feature>
<feature type="compositionally biased region" description="Low complexity" evidence="1">
    <location>
        <begin position="170"/>
        <end position="225"/>
    </location>
</feature>
<dbReference type="InterPro" id="IPR026409">
    <property type="entry name" value="Firmicu_CTERM"/>
</dbReference>
<evidence type="ECO:0000313" key="4">
    <source>
        <dbReference type="EMBL" id="CCB83278.1"/>
    </source>
</evidence>
<protein>
    <submittedName>
        <fullName evidence="4">Extracellular protein</fullName>
    </submittedName>
</protein>
<evidence type="ECO:0000256" key="1">
    <source>
        <dbReference type="SAM" id="MobiDB-lite"/>
    </source>
</evidence>
<reference evidence="4" key="1">
    <citation type="journal article" date="2011" name="J. Bacteriol.">
        <title>Annotated genome sequence of Lactobacillus pentosus MP-10, which has probiotic potential, from naturally fermented Alorena green table olives.</title>
        <authorList>
            <person name="Abriouel H."/>
            <person name="Benomar N."/>
            <person name="Perez Pulido R."/>
            <person name="Canamero M.M."/>
            <person name="Galvez A."/>
        </authorList>
    </citation>
    <scope>NUCLEOTIDE SEQUENCE</scope>
    <source>
        <strain evidence="4">MP-10</strain>
    </source>
</reference>
<feature type="signal peptide" evidence="3">
    <location>
        <begin position="1"/>
        <end position="23"/>
    </location>
</feature>
<keyword evidence="3" id="KW-0732">Signal</keyword>
<dbReference type="RefSeq" id="WP_065674750.1">
    <property type="nucleotide sequence ID" value="NZ_FLYG01000003.1"/>
</dbReference>
<organism evidence="4">
    <name type="scientific">Lactiplantibacillus pentosus MP-10</name>
    <dbReference type="NCBI Taxonomy" id="1028490"/>
    <lineage>
        <taxon>Bacteria</taxon>
        <taxon>Bacillati</taxon>
        <taxon>Bacillota</taxon>
        <taxon>Bacilli</taxon>
        <taxon>Lactobacillales</taxon>
        <taxon>Lactobacillaceae</taxon>
        <taxon>Lactiplantibacillus</taxon>
    </lineage>
</organism>
<evidence type="ECO:0000256" key="2">
    <source>
        <dbReference type="SAM" id="Phobius"/>
    </source>
</evidence>
<name>F6IXA3_LACPE</name>
<gene>
    <name evidence="4" type="ORF">LPE_02310</name>
</gene>
<dbReference type="EMBL" id="FR871820">
    <property type="protein sequence ID" value="CCB83278.1"/>
    <property type="molecule type" value="Genomic_DNA"/>
</dbReference>